<dbReference type="AlphaFoldDB" id="A0A1V3ID31"/>
<gene>
    <name evidence="1" type="ORF">BKK47_09690</name>
</gene>
<reference evidence="1 2" key="1">
    <citation type="submission" date="2016-10" db="EMBL/GenBank/DDBJ databases">
        <title>Rodentibacter gen. nov. and new species.</title>
        <authorList>
            <person name="Christensen H."/>
        </authorList>
    </citation>
    <scope>NUCLEOTIDE SEQUENCE [LARGE SCALE GENOMIC DNA]</scope>
    <source>
        <strain evidence="1 2">Ppn418</strain>
    </source>
</reference>
<evidence type="ECO:0000313" key="1">
    <source>
        <dbReference type="EMBL" id="OOF38262.1"/>
    </source>
</evidence>
<dbReference type="RefSeq" id="WP_077494671.1">
    <property type="nucleotide sequence ID" value="NZ_MLHG01000070.1"/>
</dbReference>
<comment type="caution">
    <text evidence="1">The sequence shown here is derived from an EMBL/GenBank/DDBJ whole genome shotgun (WGS) entry which is preliminary data.</text>
</comment>
<protein>
    <submittedName>
        <fullName evidence="1">Uncharacterized protein</fullName>
    </submittedName>
</protein>
<organism evidence="1 2">
    <name type="scientific">Rodentibacter mrazii</name>
    <dbReference type="NCBI Taxonomy" id="1908257"/>
    <lineage>
        <taxon>Bacteria</taxon>
        <taxon>Pseudomonadati</taxon>
        <taxon>Pseudomonadota</taxon>
        <taxon>Gammaproteobacteria</taxon>
        <taxon>Pasteurellales</taxon>
        <taxon>Pasteurellaceae</taxon>
        <taxon>Rodentibacter</taxon>
    </lineage>
</organism>
<dbReference type="STRING" id="1908257.BKK47_09690"/>
<dbReference type="EMBL" id="MLHG01000070">
    <property type="protein sequence ID" value="OOF38262.1"/>
    <property type="molecule type" value="Genomic_DNA"/>
</dbReference>
<evidence type="ECO:0000313" key="2">
    <source>
        <dbReference type="Proteomes" id="UP000189426"/>
    </source>
</evidence>
<accession>A0A1V3ID31</accession>
<dbReference type="Proteomes" id="UP000189426">
    <property type="component" value="Unassembled WGS sequence"/>
</dbReference>
<keyword evidence="2" id="KW-1185">Reference proteome</keyword>
<proteinExistence type="predicted"/>
<sequence length="131" mass="14942">MTKAINKQPDICPLFKADPISQPFNLEAVLTDLNQLCEEIVERVGTIQHYILYPHRVFKQRAWNIKITGEKATTYLLLNIGGYYQFINDINAIRLSMNVKDDVDAFWLAYAIADKLNIQPTIPNGIFGGKE</sequence>
<name>A0A1V3ID31_9PAST</name>